<reference evidence="3" key="1">
    <citation type="submission" date="2020-06" db="EMBL/GenBank/DDBJ databases">
        <title>Draft genome sequences of strains closely related to Aspergillus parafelis and Aspergillus hiratsukae.</title>
        <authorList>
            <person name="Dos Santos R.A.C."/>
            <person name="Rivero-Menendez O."/>
            <person name="Steenwyk J.L."/>
            <person name="Mead M.E."/>
            <person name="Goldman G.H."/>
            <person name="Alastruey-Izquierdo A."/>
            <person name="Rokas A."/>
        </authorList>
    </citation>
    <scope>NUCLEOTIDE SEQUENCE</scope>
    <source>
        <strain evidence="3">CNM-CM5623</strain>
    </source>
</reference>
<dbReference type="EMBL" id="JACBAE010001251">
    <property type="protein sequence ID" value="KAF7169007.1"/>
    <property type="molecule type" value="Genomic_DNA"/>
</dbReference>
<keyword evidence="2" id="KW-0812">Transmembrane</keyword>
<feature type="compositionally biased region" description="Acidic residues" evidence="1">
    <location>
        <begin position="72"/>
        <end position="87"/>
    </location>
</feature>
<accession>A0A8H6QAU9</accession>
<feature type="transmembrane region" description="Helical" evidence="2">
    <location>
        <begin position="14"/>
        <end position="33"/>
    </location>
</feature>
<evidence type="ECO:0000256" key="2">
    <source>
        <dbReference type="SAM" id="Phobius"/>
    </source>
</evidence>
<comment type="caution">
    <text evidence="3">The sequence shown here is derived from an EMBL/GenBank/DDBJ whole genome shotgun (WGS) entry which is preliminary data.</text>
</comment>
<name>A0A8H6QAU9_9EURO</name>
<organism evidence="3 4">
    <name type="scientific">Aspergillus felis</name>
    <dbReference type="NCBI Taxonomy" id="1287682"/>
    <lineage>
        <taxon>Eukaryota</taxon>
        <taxon>Fungi</taxon>
        <taxon>Dikarya</taxon>
        <taxon>Ascomycota</taxon>
        <taxon>Pezizomycotina</taxon>
        <taxon>Eurotiomycetes</taxon>
        <taxon>Eurotiomycetidae</taxon>
        <taxon>Eurotiales</taxon>
        <taxon>Aspergillaceae</taxon>
        <taxon>Aspergillus</taxon>
        <taxon>Aspergillus subgen. Fumigati</taxon>
    </lineage>
</organism>
<feature type="region of interest" description="Disordered" evidence="1">
    <location>
        <begin position="64"/>
        <end position="96"/>
    </location>
</feature>
<proteinExistence type="predicted"/>
<keyword evidence="2" id="KW-0472">Membrane</keyword>
<dbReference type="AlphaFoldDB" id="A0A8H6QAU9"/>
<gene>
    <name evidence="3" type="ORF">CNMCM5623_001860</name>
</gene>
<evidence type="ECO:0000313" key="4">
    <source>
        <dbReference type="Proteomes" id="UP000654922"/>
    </source>
</evidence>
<dbReference type="Proteomes" id="UP000654922">
    <property type="component" value="Unassembled WGS sequence"/>
</dbReference>
<sequence>MDNNQEFNGIRCQFALDGTVVAFLCFCFLVAALPRSPVVRGIMHHMYGGAGHCPGCRCPRVPAGTTAPSSSYDDDDDDEDKEDDGNDSIEGGQRDK</sequence>
<protein>
    <submittedName>
        <fullName evidence="3">Uncharacterized protein</fullName>
    </submittedName>
</protein>
<evidence type="ECO:0000256" key="1">
    <source>
        <dbReference type="SAM" id="MobiDB-lite"/>
    </source>
</evidence>
<dbReference type="OrthoDB" id="10339857at2759"/>
<keyword evidence="2" id="KW-1133">Transmembrane helix</keyword>
<evidence type="ECO:0000313" key="3">
    <source>
        <dbReference type="EMBL" id="KAF7169007.1"/>
    </source>
</evidence>